<evidence type="ECO:0000256" key="1">
    <source>
        <dbReference type="SAM" id="MobiDB-lite"/>
    </source>
</evidence>
<evidence type="ECO:0000313" key="2">
    <source>
        <dbReference type="EMBL" id="KIO13583.1"/>
    </source>
</evidence>
<reference evidence="3" key="2">
    <citation type="submission" date="2015-01" db="EMBL/GenBank/DDBJ databases">
        <title>Evolutionary Origins and Diversification of the Mycorrhizal Mutualists.</title>
        <authorList>
            <consortium name="DOE Joint Genome Institute"/>
            <consortium name="Mycorrhizal Genomics Consortium"/>
            <person name="Kohler A."/>
            <person name="Kuo A."/>
            <person name="Nagy L.G."/>
            <person name="Floudas D."/>
            <person name="Copeland A."/>
            <person name="Barry K.W."/>
            <person name="Cichocki N."/>
            <person name="Veneault-Fourrey C."/>
            <person name="LaButti K."/>
            <person name="Lindquist E.A."/>
            <person name="Lipzen A."/>
            <person name="Lundell T."/>
            <person name="Morin E."/>
            <person name="Murat C."/>
            <person name="Riley R."/>
            <person name="Ohm R."/>
            <person name="Sun H."/>
            <person name="Tunlid A."/>
            <person name="Henrissat B."/>
            <person name="Grigoriev I.V."/>
            <person name="Hibbett D.S."/>
            <person name="Martin F."/>
        </authorList>
    </citation>
    <scope>NUCLEOTIDE SEQUENCE [LARGE SCALE GENOMIC DNA]</scope>
    <source>
        <strain evidence="3">Marx 270</strain>
    </source>
</reference>
<dbReference type="AlphaFoldDB" id="A0A0C3JWR0"/>
<evidence type="ECO:0000313" key="3">
    <source>
        <dbReference type="Proteomes" id="UP000054217"/>
    </source>
</evidence>
<sequence length="84" mass="9227">MVQTSVEDRQDIPKTIFAEVPPAGRGMRRQDHLGMPTDMTTSCRPSHVALVTLHTPPCARWVLPFCVGVTHEARDGARRTDGCG</sequence>
<dbReference type="OrthoDB" id="10566727at2759"/>
<accession>A0A0C3JWR0</accession>
<dbReference type="Proteomes" id="UP000054217">
    <property type="component" value="Unassembled WGS sequence"/>
</dbReference>
<organism evidence="2 3">
    <name type="scientific">Pisolithus tinctorius Marx 270</name>
    <dbReference type="NCBI Taxonomy" id="870435"/>
    <lineage>
        <taxon>Eukaryota</taxon>
        <taxon>Fungi</taxon>
        <taxon>Dikarya</taxon>
        <taxon>Basidiomycota</taxon>
        <taxon>Agaricomycotina</taxon>
        <taxon>Agaricomycetes</taxon>
        <taxon>Agaricomycetidae</taxon>
        <taxon>Boletales</taxon>
        <taxon>Sclerodermatineae</taxon>
        <taxon>Pisolithaceae</taxon>
        <taxon>Pisolithus</taxon>
    </lineage>
</organism>
<dbReference type="InParanoid" id="A0A0C3JWR0"/>
<dbReference type="HOGENOM" id="CLU_2528352_0_0_1"/>
<protein>
    <submittedName>
        <fullName evidence="2">Uncharacterized protein</fullName>
    </submittedName>
</protein>
<reference evidence="2 3" key="1">
    <citation type="submission" date="2014-04" db="EMBL/GenBank/DDBJ databases">
        <authorList>
            <consortium name="DOE Joint Genome Institute"/>
            <person name="Kuo A."/>
            <person name="Kohler A."/>
            <person name="Costa M.D."/>
            <person name="Nagy L.G."/>
            <person name="Floudas D."/>
            <person name="Copeland A."/>
            <person name="Barry K.W."/>
            <person name="Cichocki N."/>
            <person name="Veneault-Fourrey C."/>
            <person name="LaButti K."/>
            <person name="Lindquist E.A."/>
            <person name="Lipzen A."/>
            <person name="Lundell T."/>
            <person name="Morin E."/>
            <person name="Murat C."/>
            <person name="Sun H."/>
            <person name="Tunlid A."/>
            <person name="Henrissat B."/>
            <person name="Grigoriev I.V."/>
            <person name="Hibbett D.S."/>
            <person name="Martin F."/>
            <person name="Nordberg H.P."/>
            <person name="Cantor M.N."/>
            <person name="Hua S.X."/>
        </authorList>
    </citation>
    <scope>NUCLEOTIDE SEQUENCE [LARGE SCALE GENOMIC DNA]</scope>
    <source>
        <strain evidence="2 3">Marx 270</strain>
    </source>
</reference>
<dbReference type="EMBL" id="KN831946">
    <property type="protein sequence ID" value="KIO13583.1"/>
    <property type="molecule type" value="Genomic_DNA"/>
</dbReference>
<name>A0A0C3JWR0_PISTI</name>
<gene>
    <name evidence="2" type="ORF">M404DRAFT_585335</name>
</gene>
<feature type="compositionally biased region" description="Basic and acidic residues" evidence="1">
    <location>
        <begin position="1"/>
        <end position="12"/>
    </location>
</feature>
<feature type="region of interest" description="Disordered" evidence="1">
    <location>
        <begin position="1"/>
        <end position="39"/>
    </location>
</feature>
<proteinExistence type="predicted"/>
<keyword evidence="3" id="KW-1185">Reference proteome</keyword>